<dbReference type="EMBL" id="JBBJCI010000141">
    <property type="protein sequence ID" value="KAK7242614.1"/>
    <property type="molecule type" value="Genomic_DNA"/>
</dbReference>
<keyword evidence="1" id="KW-0723">Serine/threonine-protein kinase</keyword>
<evidence type="ECO:0000256" key="5">
    <source>
        <dbReference type="ARBA" id="ARBA00022840"/>
    </source>
</evidence>
<keyword evidence="6" id="KW-0175">Coiled coil</keyword>
<sequence length="1444" mass="151450">MGAAASSGQLPEVVDLDAVKSAYALEGYDLDVPRWQKIAEPKGGTLPRAEALRYGPLTKDALQDLMPADVAWSPKLDKRFANMSFGPEEKAAITRADAGALLAKATAESAAELKETAKPKFRRETRDLLAHLKYFMDHRARMDQLFAEVSPEGAILEHVAFDLVKKPATGHWDPLLRQQRPAKPGRPADGVVDTLADVYEAASLAKKVFDAKLKSMRGAVGLPEDALVLPPLKGAARAAEKAANDYGSRDPGPGFAWLMDIVRASVVVDTEDQVLAILNHFPKRRGAPAADAGPALLGGNADADGDGDDDGVPDVEMIRLKNRFATPMASGFRDMNMLLRCKVHTETDAFFFHGEDFGAAIKTVLADDDEDATVAFAELVGLGGDADTAAAILRTDARRRVTELHAAAKLAVDGGARVDAALEVRAADALARATRRPRRRRTAARGQGPRRCLRLREKALGPASFAVGDAADALATLCDDEADAVAFLRTALAIRRREGDGAKVGQTLHNLAGHVAAAARGDDAKLRDALELYRQALQGPGLDVADEAEAHLRAGGDAGRGGKIRVEAWLASGAEGDVYRVSDADMGPLAMKVVKAARSENRDAKLVALSCGDGDLRARVGAACPFVVSLRYATVSGPEFASFVDLVEGPPLGDLLAAGGLADADLLSLAEQLGKGLAHVHGRGVIHSDVKPDNLLVGRSGGALHLRITDFGLAATAPEPTADAVGRALAGAAAAADGGSQALTMDALRGCTRKHASRGDRARVGAGRRAAPRAAAWPGGGEHGLAALEAYAAKPTCDDRAAAVRAACGDRVFEQVKDARTRFRVAVARAAEAEALLGEGRGWVAKLAEAAAAAKAEADALRALNDEASTLAAAADGLAAEFGDLRHKLEGSDARASALDERAASLLAGDVDGPAYLGGPPTHLARGAGDGSAIGEMRAALAVRSCAGPDSAGARAAAGKDAAERDAGVARAAGAAATEAAAPLDEAAAACDAERAALETSIAALEGKLEEAKALLKRLEDVEARGGAARARAPATPAVAAAVAELAAALLFVLEAAAARETWRAAVAKRRGELELAETVIAKAAADAEACAALLETLVEDAAAHDADVAKRLAALVAKIDRALEAMTAALGGRVKVGREPRYEAQEMVADARQALLAAERTQARARALQEARCAARRCADAEAARACMERLEACPAREMLARYGDTQLERRLAADMCRMEMAGAYKMAFANPFDELKHDFEQWKAERDGLLETLADLSAKGAASTRACEACRASVATRVDAATRLLAGLDVPDRLRRAGDCRSRIDAHVSSSALADVEAGVKDLEARIASVEATLRDCHAKLDALEASTLGPARELVAELREKFAAEAAAMERWYEATERERDEERAWERLRAEEASRIRGLRDDESRARAALADERAALGDLEAWCAAHLGHMMAWIDARAD</sequence>
<dbReference type="PANTHER" id="PTHR24355:SF18">
    <property type="entry name" value="G PROTEIN-COUPLED RECEPTOR KINASE"/>
    <property type="match status" value="1"/>
</dbReference>
<dbReference type="SMART" id="SM00220">
    <property type="entry name" value="S_TKc"/>
    <property type="match status" value="1"/>
</dbReference>
<dbReference type="InterPro" id="IPR000719">
    <property type="entry name" value="Prot_kinase_dom"/>
</dbReference>
<feature type="domain" description="Protein kinase" evidence="7">
    <location>
        <begin position="564"/>
        <end position="871"/>
    </location>
</feature>
<evidence type="ECO:0000256" key="4">
    <source>
        <dbReference type="ARBA" id="ARBA00022777"/>
    </source>
</evidence>
<evidence type="ECO:0000256" key="6">
    <source>
        <dbReference type="SAM" id="Coils"/>
    </source>
</evidence>
<name>A0ABR1G1U7_AURAN</name>
<dbReference type="PANTHER" id="PTHR24355">
    <property type="entry name" value="G PROTEIN-COUPLED RECEPTOR KINASE/RIBOSOMAL PROTEIN S6 KINASE"/>
    <property type="match status" value="1"/>
</dbReference>
<dbReference type="InterPro" id="IPR011009">
    <property type="entry name" value="Kinase-like_dom_sf"/>
</dbReference>
<feature type="coiled-coil region" evidence="6">
    <location>
        <begin position="995"/>
        <end position="1025"/>
    </location>
</feature>
<dbReference type="PROSITE" id="PS50011">
    <property type="entry name" value="PROTEIN_KINASE_DOM"/>
    <property type="match status" value="1"/>
</dbReference>
<keyword evidence="2" id="KW-0808">Transferase</keyword>
<reference evidence="8 9" key="1">
    <citation type="submission" date="2024-03" db="EMBL/GenBank/DDBJ databases">
        <title>Aureococcus anophagefferens CCMP1851 and Kratosvirus quantuckense: Draft genome of a second virus-susceptible host strain in the model system.</title>
        <authorList>
            <person name="Chase E."/>
            <person name="Truchon A.R."/>
            <person name="Schepens W."/>
            <person name="Wilhelm S.W."/>
        </authorList>
    </citation>
    <scope>NUCLEOTIDE SEQUENCE [LARGE SCALE GENOMIC DNA]</scope>
    <source>
        <strain evidence="8 9">CCMP1851</strain>
    </source>
</reference>
<protein>
    <recommendedName>
        <fullName evidence="7">Protein kinase domain-containing protein</fullName>
    </recommendedName>
</protein>
<dbReference type="PROSITE" id="PS00108">
    <property type="entry name" value="PROTEIN_KINASE_ST"/>
    <property type="match status" value="1"/>
</dbReference>
<dbReference type="Proteomes" id="UP001363151">
    <property type="component" value="Unassembled WGS sequence"/>
</dbReference>
<comment type="caution">
    <text evidence="8">The sequence shown here is derived from an EMBL/GenBank/DDBJ whole genome shotgun (WGS) entry which is preliminary data.</text>
</comment>
<keyword evidence="5" id="KW-0067">ATP-binding</keyword>
<organism evidence="8 9">
    <name type="scientific">Aureococcus anophagefferens</name>
    <name type="common">Harmful bloom alga</name>
    <dbReference type="NCBI Taxonomy" id="44056"/>
    <lineage>
        <taxon>Eukaryota</taxon>
        <taxon>Sar</taxon>
        <taxon>Stramenopiles</taxon>
        <taxon>Ochrophyta</taxon>
        <taxon>Pelagophyceae</taxon>
        <taxon>Pelagomonadales</taxon>
        <taxon>Pelagomonadaceae</taxon>
        <taxon>Aureococcus</taxon>
    </lineage>
</organism>
<evidence type="ECO:0000313" key="9">
    <source>
        <dbReference type="Proteomes" id="UP001363151"/>
    </source>
</evidence>
<dbReference type="InterPro" id="IPR008271">
    <property type="entry name" value="Ser/Thr_kinase_AS"/>
</dbReference>
<accession>A0ABR1G1U7</accession>
<keyword evidence="9" id="KW-1185">Reference proteome</keyword>
<dbReference type="Pfam" id="PF00069">
    <property type="entry name" value="Pkinase"/>
    <property type="match status" value="1"/>
</dbReference>
<keyword evidence="3" id="KW-0547">Nucleotide-binding</keyword>
<evidence type="ECO:0000256" key="3">
    <source>
        <dbReference type="ARBA" id="ARBA00022741"/>
    </source>
</evidence>
<gene>
    <name evidence="8" type="ORF">SO694_00016148</name>
</gene>
<evidence type="ECO:0000259" key="7">
    <source>
        <dbReference type="PROSITE" id="PS50011"/>
    </source>
</evidence>
<dbReference type="SUPFAM" id="SSF56112">
    <property type="entry name" value="Protein kinase-like (PK-like)"/>
    <property type="match status" value="1"/>
</dbReference>
<evidence type="ECO:0000313" key="8">
    <source>
        <dbReference type="EMBL" id="KAK7242614.1"/>
    </source>
</evidence>
<evidence type="ECO:0000256" key="2">
    <source>
        <dbReference type="ARBA" id="ARBA00022679"/>
    </source>
</evidence>
<feature type="coiled-coil region" evidence="6">
    <location>
        <begin position="1315"/>
        <end position="1349"/>
    </location>
</feature>
<dbReference type="Gene3D" id="1.10.510.10">
    <property type="entry name" value="Transferase(Phosphotransferase) domain 1"/>
    <property type="match status" value="1"/>
</dbReference>
<proteinExistence type="predicted"/>
<evidence type="ECO:0000256" key="1">
    <source>
        <dbReference type="ARBA" id="ARBA00022527"/>
    </source>
</evidence>
<keyword evidence="4" id="KW-0418">Kinase</keyword>